<evidence type="ECO:0000313" key="6">
    <source>
        <dbReference type="EMBL" id="MEL1244535.1"/>
    </source>
</evidence>
<dbReference type="EMBL" id="JBBYHR010000004">
    <property type="protein sequence ID" value="MEL1244535.1"/>
    <property type="molecule type" value="Genomic_DNA"/>
</dbReference>
<feature type="active site" evidence="4">
    <location>
        <position position="45"/>
    </location>
</feature>
<keyword evidence="1 4" id="KW-0378">Hydrolase</keyword>
<evidence type="ECO:0000256" key="3">
    <source>
        <dbReference type="ARBA" id="ARBA00048267"/>
    </source>
</evidence>
<feature type="active site" evidence="4">
    <location>
        <position position="18"/>
    </location>
</feature>
<organism evidence="6 7">
    <name type="scientific">Flavobacterium arundinis</name>
    <dbReference type="NCBI Taxonomy" id="3139143"/>
    <lineage>
        <taxon>Bacteria</taxon>
        <taxon>Pseudomonadati</taxon>
        <taxon>Bacteroidota</taxon>
        <taxon>Flavobacteriia</taxon>
        <taxon>Flavobacteriales</taxon>
        <taxon>Flavobacteriaceae</taxon>
        <taxon>Flavobacterium</taxon>
    </lineage>
</organism>
<evidence type="ECO:0000259" key="5">
    <source>
        <dbReference type="PROSITE" id="PS50122"/>
    </source>
</evidence>
<dbReference type="EC" id="3.1.1.61" evidence="2"/>
<dbReference type="PANTHER" id="PTHR42872:SF6">
    <property type="entry name" value="PROTEIN-GLUTAMATE METHYLESTERASE_PROTEIN-GLUTAMINE GLUTAMINASE"/>
    <property type="match status" value="1"/>
</dbReference>
<proteinExistence type="predicted"/>
<protein>
    <recommendedName>
        <fullName evidence="2">protein-glutamate methylesterase</fullName>
        <ecNumber evidence="2">3.1.1.61</ecNumber>
    </recommendedName>
</protein>
<comment type="caution">
    <text evidence="6">The sequence shown here is derived from an EMBL/GenBank/DDBJ whole genome shotgun (WGS) entry which is preliminary data.</text>
</comment>
<dbReference type="PROSITE" id="PS50122">
    <property type="entry name" value="CHEB"/>
    <property type="match status" value="1"/>
</dbReference>
<gene>
    <name evidence="6" type="ORF">AAEO56_09705</name>
</gene>
<dbReference type="Gene3D" id="3.40.50.180">
    <property type="entry name" value="Methylesterase CheB, C-terminal domain"/>
    <property type="match status" value="1"/>
</dbReference>
<dbReference type="Proteomes" id="UP001464555">
    <property type="component" value="Unassembled WGS sequence"/>
</dbReference>
<evidence type="ECO:0000313" key="7">
    <source>
        <dbReference type="Proteomes" id="UP001464555"/>
    </source>
</evidence>
<dbReference type="RefSeq" id="WP_341696851.1">
    <property type="nucleotide sequence ID" value="NZ_JBBYHR010000004.1"/>
</dbReference>
<dbReference type="Pfam" id="PF01339">
    <property type="entry name" value="CheB_methylest"/>
    <property type="match status" value="1"/>
</dbReference>
<keyword evidence="4" id="KW-0145">Chemotaxis</keyword>
<dbReference type="SUPFAM" id="SSF52738">
    <property type="entry name" value="Methylesterase CheB, C-terminal domain"/>
    <property type="match status" value="1"/>
</dbReference>
<evidence type="ECO:0000256" key="2">
    <source>
        <dbReference type="ARBA" id="ARBA00039140"/>
    </source>
</evidence>
<sequence length="194" mass="20922">MEENKIISGCRVLIIGGSAGSLDALLKILPLLTVLPSYAIVIVLHRRSSEDSTLEELIAVKTVIPVTEVEDKTPLLPGCIYIAPSDYHLLFENNNTLSLDISEKINYSRPSIDVAFESAAGIYGPGLAAILLSGANADGTEGLIAVKNAGGTIIVQNPETAEMPFMPRNAIENIKPDYILKPEELTWLIEHINS</sequence>
<dbReference type="InterPro" id="IPR035909">
    <property type="entry name" value="CheB_C"/>
</dbReference>
<feature type="active site" evidence="4">
    <location>
        <position position="138"/>
    </location>
</feature>
<dbReference type="CDD" id="cd16433">
    <property type="entry name" value="CheB"/>
    <property type="match status" value="1"/>
</dbReference>
<name>A0ABU9HWI3_9FLAO</name>
<dbReference type="InterPro" id="IPR000673">
    <property type="entry name" value="Sig_transdc_resp-reg_Me-estase"/>
</dbReference>
<reference evidence="6 7" key="1">
    <citation type="submission" date="2024-04" db="EMBL/GenBank/DDBJ databases">
        <title>Flavobacterium sp. DGU11 16S ribosomal RNA gene Genome sequencing and assembly.</title>
        <authorList>
            <person name="Park S."/>
        </authorList>
    </citation>
    <scope>NUCLEOTIDE SEQUENCE [LARGE SCALE GENOMIC DNA]</scope>
    <source>
        <strain evidence="6 7">DGU11</strain>
    </source>
</reference>
<keyword evidence="7" id="KW-1185">Reference proteome</keyword>
<comment type="catalytic activity">
    <reaction evidence="3">
        <text>[protein]-L-glutamate 5-O-methyl ester + H2O = L-glutamyl-[protein] + methanol + H(+)</text>
        <dbReference type="Rhea" id="RHEA:23236"/>
        <dbReference type="Rhea" id="RHEA-COMP:10208"/>
        <dbReference type="Rhea" id="RHEA-COMP:10311"/>
        <dbReference type="ChEBI" id="CHEBI:15377"/>
        <dbReference type="ChEBI" id="CHEBI:15378"/>
        <dbReference type="ChEBI" id="CHEBI:17790"/>
        <dbReference type="ChEBI" id="CHEBI:29973"/>
        <dbReference type="ChEBI" id="CHEBI:82795"/>
        <dbReference type="EC" id="3.1.1.61"/>
    </reaction>
</comment>
<dbReference type="PANTHER" id="PTHR42872">
    <property type="entry name" value="PROTEIN-GLUTAMATE METHYLESTERASE/PROTEIN-GLUTAMINE GLUTAMINASE"/>
    <property type="match status" value="1"/>
</dbReference>
<evidence type="ECO:0000256" key="1">
    <source>
        <dbReference type="ARBA" id="ARBA00022801"/>
    </source>
</evidence>
<accession>A0ABU9HWI3</accession>
<feature type="domain" description="CheB-type methylesterase" evidence="5">
    <location>
        <begin position="6"/>
        <end position="171"/>
    </location>
</feature>
<evidence type="ECO:0000256" key="4">
    <source>
        <dbReference type="PROSITE-ProRule" id="PRU00050"/>
    </source>
</evidence>